<feature type="domain" description="SUI1" evidence="3">
    <location>
        <begin position="66"/>
        <end position="136"/>
    </location>
</feature>
<dbReference type="Pfam" id="PF01253">
    <property type="entry name" value="SUI1"/>
    <property type="match status" value="1"/>
</dbReference>
<dbReference type="GO" id="GO:0003743">
    <property type="term" value="F:translation initiation factor activity"/>
    <property type="evidence" value="ECO:0007669"/>
    <property type="project" value="InterPro"/>
</dbReference>
<accession>A0A2X0P134</accession>
<reference evidence="4 5" key="1">
    <citation type="submission" date="2016-11" db="EMBL/GenBank/DDBJ databases">
        <authorList>
            <person name="Jaros S."/>
            <person name="Januszkiewicz K."/>
            <person name="Wedrychowicz H."/>
        </authorList>
    </citation>
    <scope>NUCLEOTIDE SEQUENCE [LARGE SCALE GENOMIC DNA]</scope>
</reference>
<dbReference type="PANTHER" id="PTHR10388">
    <property type="entry name" value="EUKARYOTIC TRANSLATION INITIATION FACTOR SUI1"/>
    <property type="match status" value="1"/>
</dbReference>
<evidence type="ECO:0000259" key="3">
    <source>
        <dbReference type="PROSITE" id="PS50296"/>
    </source>
</evidence>
<proteinExistence type="inferred from homology"/>
<comment type="similarity">
    <text evidence="1">Belongs to the SUI1 family.</text>
</comment>
<sequence length="147" mass="16540">MSTILNKPYDAFADEEQDVAVETTKKASTGGTAADHRGLPEWWMILLGEEQHIHTLTFAPTVANHIHIRIQQRNGRKTITTLQGVPTEYDPKKLLKAFKKEFACNGSLVDDEEMGQVIQLQGDQRTKIAEILIEEGIDKETIKLHGF</sequence>
<keyword evidence="2" id="KW-0648">Protein biosynthesis</keyword>
<evidence type="ECO:0000256" key="2">
    <source>
        <dbReference type="ARBA" id="ARBA00022917"/>
    </source>
</evidence>
<dbReference type="PROSITE" id="PS50296">
    <property type="entry name" value="SUI1"/>
    <property type="match status" value="1"/>
</dbReference>
<evidence type="ECO:0000313" key="4">
    <source>
        <dbReference type="EMBL" id="SGY30193.1"/>
    </source>
</evidence>
<dbReference type="Proteomes" id="UP000249464">
    <property type="component" value="Unassembled WGS sequence"/>
</dbReference>
<dbReference type="CDD" id="cd11566">
    <property type="entry name" value="eIF1_SUI1"/>
    <property type="match status" value="1"/>
</dbReference>
<dbReference type="STRING" id="796604.A0A2X0P134"/>
<evidence type="ECO:0000313" key="5">
    <source>
        <dbReference type="Proteomes" id="UP000249464"/>
    </source>
</evidence>
<dbReference type="Gene3D" id="3.30.780.10">
    <property type="entry name" value="SUI1-like domain"/>
    <property type="match status" value="1"/>
</dbReference>
<protein>
    <submittedName>
        <fullName evidence="4">BQ5605_C002g01128 protein</fullName>
    </submittedName>
</protein>
<dbReference type="InterPro" id="IPR001950">
    <property type="entry name" value="SUI1"/>
</dbReference>
<dbReference type="InterPro" id="IPR005874">
    <property type="entry name" value="SUI1_euk"/>
</dbReference>
<organism evidence="4 5">
    <name type="scientific">Microbotryum silenes-dioicae</name>
    <dbReference type="NCBI Taxonomy" id="796604"/>
    <lineage>
        <taxon>Eukaryota</taxon>
        <taxon>Fungi</taxon>
        <taxon>Dikarya</taxon>
        <taxon>Basidiomycota</taxon>
        <taxon>Pucciniomycotina</taxon>
        <taxon>Microbotryomycetes</taxon>
        <taxon>Microbotryales</taxon>
        <taxon>Microbotryaceae</taxon>
        <taxon>Microbotryum</taxon>
    </lineage>
</organism>
<dbReference type="SUPFAM" id="SSF55159">
    <property type="entry name" value="eIF1-like"/>
    <property type="match status" value="1"/>
</dbReference>
<dbReference type="InterPro" id="IPR036877">
    <property type="entry name" value="SUI1_dom_sf"/>
</dbReference>
<dbReference type="AlphaFoldDB" id="A0A2X0P134"/>
<evidence type="ECO:0000256" key="1">
    <source>
        <dbReference type="ARBA" id="ARBA00005422"/>
    </source>
</evidence>
<gene>
    <name evidence="4" type="primary">BQ5605_C002g01128</name>
    <name evidence="4" type="ORF">BQ5605_C002G01128</name>
</gene>
<keyword evidence="5" id="KW-1185">Reference proteome</keyword>
<name>A0A2X0P134_9BASI</name>
<dbReference type="EMBL" id="FQNC01000041">
    <property type="protein sequence ID" value="SGY30193.1"/>
    <property type="molecule type" value="Genomic_DNA"/>
</dbReference>